<name>A0A2T6AXM6_9RHOB</name>
<comment type="caution">
    <text evidence="1">The sequence shown here is derived from an EMBL/GenBank/DDBJ whole genome shotgun (WGS) entry which is preliminary data.</text>
</comment>
<gene>
    <name evidence="1" type="ORF">C8N34_10965</name>
</gene>
<dbReference type="Pfam" id="PF12073">
    <property type="entry name" value="DUF3553"/>
    <property type="match status" value="1"/>
</dbReference>
<protein>
    <submittedName>
        <fullName evidence="1">Uncharacterized protein DUF3553</fullName>
    </submittedName>
</protein>
<reference evidence="1 2" key="1">
    <citation type="submission" date="2018-04" db="EMBL/GenBank/DDBJ databases">
        <title>Genomic Encyclopedia of Archaeal and Bacterial Type Strains, Phase II (KMG-II): from individual species to whole genera.</title>
        <authorList>
            <person name="Goeker M."/>
        </authorList>
    </citation>
    <scope>NUCLEOTIDE SEQUENCE [LARGE SCALE GENOMIC DNA]</scope>
    <source>
        <strain evidence="1 2">DSM 21823</strain>
    </source>
</reference>
<proteinExistence type="predicted"/>
<organism evidence="1 2">
    <name type="scientific">Gemmobacter caeni</name>
    <dbReference type="NCBI Taxonomy" id="589035"/>
    <lineage>
        <taxon>Bacteria</taxon>
        <taxon>Pseudomonadati</taxon>
        <taxon>Pseudomonadota</taxon>
        <taxon>Alphaproteobacteria</taxon>
        <taxon>Rhodobacterales</taxon>
        <taxon>Paracoccaceae</taxon>
        <taxon>Gemmobacter</taxon>
    </lineage>
</organism>
<evidence type="ECO:0000313" key="1">
    <source>
        <dbReference type="EMBL" id="PTX48558.1"/>
    </source>
</evidence>
<evidence type="ECO:0000313" key="2">
    <source>
        <dbReference type="Proteomes" id="UP000244224"/>
    </source>
</evidence>
<dbReference type="Proteomes" id="UP000244224">
    <property type="component" value="Unassembled WGS sequence"/>
</dbReference>
<sequence length="72" mass="7948">MFLTEDGGQGTEMQLGLNALLEPGMLVRHPQEPDWGLGQVQSNVGARITVNFEHRGKVVIDGSRVTLERVFD</sequence>
<accession>A0A2T6AXM6</accession>
<dbReference type="AlphaFoldDB" id="A0A2T6AXM6"/>
<dbReference type="EMBL" id="QBKP01000009">
    <property type="protein sequence ID" value="PTX48558.1"/>
    <property type="molecule type" value="Genomic_DNA"/>
</dbReference>
<dbReference type="InterPro" id="IPR021938">
    <property type="entry name" value="DUF3553"/>
</dbReference>
<keyword evidence="2" id="KW-1185">Reference proteome</keyword>